<organism evidence="15 16">
    <name type="scientific">Methylocapsa palsarum</name>
    <dbReference type="NCBI Taxonomy" id="1612308"/>
    <lineage>
        <taxon>Bacteria</taxon>
        <taxon>Pseudomonadati</taxon>
        <taxon>Pseudomonadota</taxon>
        <taxon>Alphaproteobacteria</taxon>
        <taxon>Hyphomicrobiales</taxon>
        <taxon>Beijerinckiaceae</taxon>
        <taxon>Methylocapsa</taxon>
    </lineage>
</organism>
<evidence type="ECO:0000313" key="16">
    <source>
        <dbReference type="Proteomes" id="UP000198755"/>
    </source>
</evidence>
<keyword evidence="7" id="KW-0479">Metal-binding</keyword>
<keyword evidence="11 13" id="KW-0472">Membrane</keyword>
<dbReference type="GO" id="GO:0022904">
    <property type="term" value="P:respiratory electron transport chain"/>
    <property type="evidence" value="ECO:0007669"/>
    <property type="project" value="InterPro"/>
</dbReference>
<comment type="cofactor">
    <cofactor evidence="1">
        <name>heme b</name>
        <dbReference type="ChEBI" id="CHEBI:60344"/>
    </cofactor>
</comment>
<evidence type="ECO:0000256" key="8">
    <source>
        <dbReference type="ARBA" id="ARBA00022982"/>
    </source>
</evidence>
<dbReference type="STRING" id="1612308.SAMN05444581_11253"/>
<dbReference type="Proteomes" id="UP000198755">
    <property type="component" value="Unassembled WGS sequence"/>
</dbReference>
<protein>
    <submittedName>
        <fullName evidence="15">Cytochrome b561</fullName>
    </submittedName>
</protein>
<dbReference type="RefSeq" id="WP_091684454.1">
    <property type="nucleotide sequence ID" value="NZ_FOSN01000012.1"/>
</dbReference>
<evidence type="ECO:0000256" key="12">
    <source>
        <dbReference type="ARBA" id="ARBA00037975"/>
    </source>
</evidence>
<dbReference type="GO" id="GO:0046872">
    <property type="term" value="F:metal ion binding"/>
    <property type="evidence" value="ECO:0007669"/>
    <property type="project" value="UniProtKB-KW"/>
</dbReference>
<dbReference type="InterPro" id="IPR011577">
    <property type="entry name" value="Cyt_b561_bac/Ni-Hgenase"/>
</dbReference>
<dbReference type="Pfam" id="PF01292">
    <property type="entry name" value="Ni_hydr_CYTB"/>
    <property type="match status" value="1"/>
</dbReference>
<evidence type="ECO:0000256" key="5">
    <source>
        <dbReference type="ARBA" id="ARBA00022617"/>
    </source>
</evidence>
<sequence>MSEHFNRASPRDEAETYSGFAQALHWLTALLIFAILPVAWVMTEMAKDNPERGFAFMIHKSLGVTIFVIVAARLLWRAISPAPPLPGRLAKWEARGARMTHALLYFVLLVMPISGYVFSAASNHAVSFFGLFTLPLLPENKPLAEAAGKMHEATQWALYALVALHVLATSWHVGVRRDGALHRMLPKQVNAK</sequence>
<evidence type="ECO:0000256" key="9">
    <source>
        <dbReference type="ARBA" id="ARBA00022989"/>
    </source>
</evidence>
<feature type="transmembrane region" description="Helical" evidence="13">
    <location>
        <begin position="156"/>
        <end position="175"/>
    </location>
</feature>
<evidence type="ECO:0000256" key="1">
    <source>
        <dbReference type="ARBA" id="ARBA00001970"/>
    </source>
</evidence>
<dbReference type="AlphaFoldDB" id="A0A1I4B274"/>
<evidence type="ECO:0000259" key="14">
    <source>
        <dbReference type="Pfam" id="PF01292"/>
    </source>
</evidence>
<keyword evidence="10" id="KW-0408">Iron</keyword>
<keyword evidence="9 13" id="KW-1133">Transmembrane helix</keyword>
<comment type="subcellular location">
    <subcellularLocation>
        <location evidence="2">Cell membrane</location>
        <topology evidence="2">Multi-pass membrane protein</topology>
    </subcellularLocation>
</comment>
<reference evidence="15 16" key="1">
    <citation type="submission" date="2016-10" db="EMBL/GenBank/DDBJ databases">
        <authorList>
            <person name="de Groot N.N."/>
        </authorList>
    </citation>
    <scope>NUCLEOTIDE SEQUENCE [LARGE SCALE GENOMIC DNA]</scope>
    <source>
        <strain evidence="15 16">NE2</strain>
    </source>
</reference>
<feature type="domain" description="Cytochrome b561 bacterial/Ni-hydrogenase" evidence="14">
    <location>
        <begin position="17"/>
        <end position="186"/>
    </location>
</feature>
<dbReference type="Gene3D" id="1.20.950.20">
    <property type="entry name" value="Transmembrane di-heme cytochromes, Chain C"/>
    <property type="match status" value="1"/>
</dbReference>
<evidence type="ECO:0000256" key="6">
    <source>
        <dbReference type="ARBA" id="ARBA00022692"/>
    </source>
</evidence>
<evidence type="ECO:0000256" key="13">
    <source>
        <dbReference type="SAM" id="Phobius"/>
    </source>
</evidence>
<dbReference type="PANTHER" id="PTHR30529:SF1">
    <property type="entry name" value="CYTOCHROME B561 HOMOLOG 2"/>
    <property type="match status" value="1"/>
</dbReference>
<keyword evidence="6 13" id="KW-0812">Transmembrane</keyword>
<keyword evidence="4" id="KW-1003">Cell membrane</keyword>
<evidence type="ECO:0000313" key="15">
    <source>
        <dbReference type="EMBL" id="SFK61946.1"/>
    </source>
</evidence>
<gene>
    <name evidence="15" type="ORF">SAMN05444581_11253</name>
</gene>
<dbReference type="SUPFAM" id="SSF81342">
    <property type="entry name" value="Transmembrane di-heme cytochromes"/>
    <property type="match status" value="1"/>
</dbReference>
<accession>A0A1I4B274</accession>
<feature type="transmembrane region" description="Helical" evidence="13">
    <location>
        <begin position="20"/>
        <end position="42"/>
    </location>
</feature>
<comment type="similarity">
    <text evidence="12">Belongs to the cytochrome b561 family.</text>
</comment>
<dbReference type="OrthoDB" id="1247465at2"/>
<dbReference type="GO" id="GO:0005886">
    <property type="term" value="C:plasma membrane"/>
    <property type="evidence" value="ECO:0007669"/>
    <property type="project" value="UniProtKB-SubCell"/>
</dbReference>
<evidence type="ECO:0000256" key="4">
    <source>
        <dbReference type="ARBA" id="ARBA00022475"/>
    </source>
</evidence>
<evidence type="ECO:0000256" key="2">
    <source>
        <dbReference type="ARBA" id="ARBA00004651"/>
    </source>
</evidence>
<dbReference type="GO" id="GO:0009055">
    <property type="term" value="F:electron transfer activity"/>
    <property type="evidence" value="ECO:0007669"/>
    <property type="project" value="InterPro"/>
</dbReference>
<evidence type="ECO:0000256" key="7">
    <source>
        <dbReference type="ARBA" id="ARBA00022723"/>
    </source>
</evidence>
<dbReference type="PANTHER" id="PTHR30529">
    <property type="entry name" value="CYTOCHROME B561"/>
    <property type="match status" value="1"/>
</dbReference>
<name>A0A1I4B274_9HYPH</name>
<feature type="transmembrane region" description="Helical" evidence="13">
    <location>
        <begin position="103"/>
        <end position="136"/>
    </location>
</feature>
<proteinExistence type="inferred from homology"/>
<dbReference type="GO" id="GO:0020037">
    <property type="term" value="F:heme binding"/>
    <property type="evidence" value="ECO:0007669"/>
    <property type="project" value="TreeGrafter"/>
</dbReference>
<keyword evidence="8" id="KW-0249">Electron transport</keyword>
<feature type="transmembrane region" description="Helical" evidence="13">
    <location>
        <begin position="54"/>
        <end position="76"/>
    </location>
</feature>
<evidence type="ECO:0000256" key="10">
    <source>
        <dbReference type="ARBA" id="ARBA00023004"/>
    </source>
</evidence>
<keyword evidence="3" id="KW-0813">Transport</keyword>
<keyword evidence="16" id="KW-1185">Reference proteome</keyword>
<evidence type="ECO:0000256" key="11">
    <source>
        <dbReference type="ARBA" id="ARBA00023136"/>
    </source>
</evidence>
<dbReference type="EMBL" id="FOSN01000012">
    <property type="protein sequence ID" value="SFK61946.1"/>
    <property type="molecule type" value="Genomic_DNA"/>
</dbReference>
<dbReference type="InterPro" id="IPR016174">
    <property type="entry name" value="Di-haem_cyt_TM"/>
</dbReference>
<keyword evidence="5" id="KW-0349">Heme</keyword>
<evidence type="ECO:0000256" key="3">
    <source>
        <dbReference type="ARBA" id="ARBA00022448"/>
    </source>
</evidence>
<dbReference type="InterPro" id="IPR052168">
    <property type="entry name" value="Cytochrome_b561_oxidase"/>
</dbReference>